<feature type="transmembrane region" description="Helical" evidence="1">
    <location>
        <begin position="23"/>
        <end position="42"/>
    </location>
</feature>
<gene>
    <name evidence="2" type="ORF">FOB72_26775</name>
</gene>
<protein>
    <submittedName>
        <fullName evidence="2">Uncharacterized protein</fullName>
    </submittedName>
</protein>
<dbReference type="Proteomes" id="UP000322822">
    <property type="component" value="Chromosome 2"/>
</dbReference>
<keyword evidence="1" id="KW-0812">Transmembrane</keyword>
<name>A0A5P2HE28_9BURK</name>
<organism evidence="2 3">
    <name type="scientific">Cupriavidus pauculus</name>
    <dbReference type="NCBI Taxonomy" id="82633"/>
    <lineage>
        <taxon>Bacteria</taxon>
        <taxon>Pseudomonadati</taxon>
        <taxon>Pseudomonadota</taxon>
        <taxon>Betaproteobacteria</taxon>
        <taxon>Burkholderiales</taxon>
        <taxon>Burkholderiaceae</taxon>
        <taxon>Cupriavidus</taxon>
    </lineage>
</organism>
<keyword evidence="1" id="KW-1133">Transmembrane helix</keyword>
<reference evidence="2 3" key="1">
    <citation type="submission" date="2019-09" db="EMBL/GenBank/DDBJ databases">
        <title>FDA dAtabase for Regulatory Grade micrObial Sequences (FDA-ARGOS): Supporting development and validation of Infectious Disease Dx tests.</title>
        <authorList>
            <person name="Sciortino C."/>
            <person name="Tallon L."/>
            <person name="Sadzewicz L."/>
            <person name="Vavikolanu K."/>
            <person name="Mehta A."/>
            <person name="Aluvathingal J."/>
            <person name="Nadendla S."/>
            <person name="Nandy P."/>
            <person name="Geyer C."/>
            <person name="Yan Y."/>
            <person name="Sichtig H."/>
        </authorList>
    </citation>
    <scope>NUCLEOTIDE SEQUENCE [LARGE SCALE GENOMIC DNA]</scope>
    <source>
        <strain evidence="2 3">FDAARGOS_664</strain>
    </source>
</reference>
<evidence type="ECO:0000313" key="3">
    <source>
        <dbReference type="Proteomes" id="UP000322822"/>
    </source>
</evidence>
<evidence type="ECO:0000313" key="2">
    <source>
        <dbReference type="EMBL" id="QET05605.1"/>
    </source>
</evidence>
<evidence type="ECO:0000256" key="1">
    <source>
        <dbReference type="SAM" id="Phobius"/>
    </source>
</evidence>
<sequence>MIGIRISACGMVAVSDRAGLRPIVLRLGFLRLIVVIGLISRIDPRVLLLHKLATYKRRRLMQTDETAAQDDVDS</sequence>
<dbReference type="EMBL" id="CP044067">
    <property type="protein sequence ID" value="QET05605.1"/>
    <property type="molecule type" value="Genomic_DNA"/>
</dbReference>
<accession>A0A5P2HE28</accession>
<dbReference type="RefSeq" id="WP_150375940.1">
    <property type="nucleotide sequence ID" value="NZ_CP044067.1"/>
</dbReference>
<keyword evidence="1" id="KW-0472">Membrane</keyword>
<dbReference type="AlphaFoldDB" id="A0A5P2HE28"/>
<proteinExistence type="predicted"/>